<proteinExistence type="predicted"/>
<organism evidence="1 2">
    <name type="scientific">Fibroporia radiculosa</name>
    <dbReference type="NCBI Taxonomy" id="599839"/>
    <lineage>
        <taxon>Eukaryota</taxon>
        <taxon>Fungi</taxon>
        <taxon>Dikarya</taxon>
        <taxon>Basidiomycota</taxon>
        <taxon>Agaricomycotina</taxon>
        <taxon>Agaricomycetes</taxon>
        <taxon>Polyporales</taxon>
        <taxon>Fibroporiaceae</taxon>
        <taxon>Fibroporia</taxon>
    </lineage>
</organism>
<dbReference type="HOGENOM" id="CLU_036316_4_1_1"/>
<gene>
    <name evidence="1" type="ORF">FIBRA_03434</name>
</gene>
<dbReference type="Gene3D" id="3.80.10.10">
    <property type="entry name" value="Ribonuclease Inhibitor"/>
    <property type="match status" value="1"/>
</dbReference>
<dbReference type="InParanoid" id="J4G5I0"/>
<keyword evidence="2" id="KW-1185">Reference proteome</keyword>
<dbReference type="EMBL" id="HE797031">
    <property type="protein sequence ID" value="CCM01383.1"/>
    <property type="molecule type" value="Genomic_DNA"/>
</dbReference>
<dbReference type="RefSeq" id="XP_012180666.1">
    <property type="nucleotide sequence ID" value="XM_012325276.1"/>
</dbReference>
<dbReference type="InterPro" id="IPR032675">
    <property type="entry name" value="LRR_dom_sf"/>
</dbReference>
<name>J4G5I0_9APHY</name>
<dbReference type="GeneID" id="24096294"/>
<protein>
    <recommendedName>
        <fullName evidence="3">F-box domain-containing protein</fullName>
    </recommendedName>
</protein>
<dbReference type="PROSITE" id="PS51257">
    <property type="entry name" value="PROKAR_LIPOPROTEIN"/>
    <property type="match status" value="1"/>
</dbReference>
<sequence>MSKSRTATAVCSTSFSCCFPSELRDHVIDQLHDNRPALKACSLTCRTWLRRARYHLFSRVAFDSGQTGDAFGQLVRSSPTIIDFIQEVELCGTPVHTWWNTKTPAVSTIAWPTLDQTPRHRKESDVVETALWLQRILPSSTPPFSRLVSLKLSSLPISDTVTHALHCHFKNTTTLTLDGCKALALADFMDLLCAFPRLNTLRVLAAQWLPAIHCKAEKCAGSLPRLRRLEMSRKIDAAPLISRILTESAHSDIVSLSCSVSGHNCAHAIRDFLHAARSSLEQLEIGFQDSRDPTDVLQTSQLDLTQSTGLRRLRISCSASHCLMPSSYRPSLSWIVILLSTASSSQLQELVFSIRSADLCALNMEGLDVVLSGTRYTSLKSVKFEILLSGQALGGMDHSWIRNRMPAIRMKGILSISSDTICSV</sequence>
<evidence type="ECO:0008006" key="3">
    <source>
        <dbReference type="Google" id="ProtNLM"/>
    </source>
</evidence>
<reference evidence="1 2" key="1">
    <citation type="journal article" date="2012" name="Appl. Environ. Microbiol.">
        <title>Short-read sequencing for genomic analysis of the brown rot fungus Fibroporia radiculosa.</title>
        <authorList>
            <person name="Tang J.D."/>
            <person name="Perkins A.D."/>
            <person name="Sonstegard T.S."/>
            <person name="Schroeder S.G."/>
            <person name="Burgess S.C."/>
            <person name="Diehl S.V."/>
        </authorList>
    </citation>
    <scope>NUCLEOTIDE SEQUENCE [LARGE SCALE GENOMIC DNA]</scope>
    <source>
        <strain evidence="1 2">TFFH 294</strain>
    </source>
</reference>
<evidence type="ECO:0000313" key="1">
    <source>
        <dbReference type="EMBL" id="CCM01383.1"/>
    </source>
</evidence>
<dbReference type="STRING" id="599839.J4G5I0"/>
<dbReference type="AlphaFoldDB" id="J4G5I0"/>
<evidence type="ECO:0000313" key="2">
    <source>
        <dbReference type="Proteomes" id="UP000006352"/>
    </source>
</evidence>
<accession>J4G5I0</accession>
<dbReference type="Proteomes" id="UP000006352">
    <property type="component" value="Unassembled WGS sequence"/>
</dbReference>
<dbReference type="OrthoDB" id="2724825at2759"/>